<evidence type="ECO:0000313" key="7">
    <source>
        <dbReference type="Proteomes" id="UP001501479"/>
    </source>
</evidence>
<dbReference type="PRINTS" id="PR00039">
    <property type="entry name" value="HTHLYSR"/>
</dbReference>
<dbReference type="EMBL" id="BAABDS010000010">
    <property type="protein sequence ID" value="GAA3705027.1"/>
    <property type="molecule type" value="Genomic_DNA"/>
</dbReference>
<dbReference type="RefSeq" id="WP_344962969.1">
    <property type="nucleotide sequence ID" value="NZ_BAABDS010000010.1"/>
</dbReference>
<dbReference type="InterPro" id="IPR000847">
    <property type="entry name" value="LysR_HTH_N"/>
</dbReference>
<dbReference type="Pfam" id="PF00126">
    <property type="entry name" value="HTH_1"/>
    <property type="match status" value="1"/>
</dbReference>
<proteinExistence type="inferred from homology"/>
<evidence type="ECO:0000256" key="3">
    <source>
        <dbReference type="ARBA" id="ARBA00023125"/>
    </source>
</evidence>
<comment type="similarity">
    <text evidence="1">Belongs to the LysR transcriptional regulatory family.</text>
</comment>
<keyword evidence="7" id="KW-1185">Reference proteome</keyword>
<dbReference type="PANTHER" id="PTHR30537">
    <property type="entry name" value="HTH-TYPE TRANSCRIPTIONAL REGULATOR"/>
    <property type="match status" value="1"/>
</dbReference>
<dbReference type="Gene3D" id="3.40.190.10">
    <property type="entry name" value="Periplasmic binding protein-like II"/>
    <property type="match status" value="2"/>
</dbReference>
<comment type="caution">
    <text evidence="6">The sequence shown here is derived from an EMBL/GenBank/DDBJ whole genome shotgun (WGS) entry which is preliminary data.</text>
</comment>
<dbReference type="InterPro" id="IPR005119">
    <property type="entry name" value="LysR_subst-bd"/>
</dbReference>
<organism evidence="6 7">
    <name type="scientific">Oceanisphaera sediminis</name>
    <dbReference type="NCBI Taxonomy" id="981381"/>
    <lineage>
        <taxon>Bacteria</taxon>
        <taxon>Pseudomonadati</taxon>
        <taxon>Pseudomonadota</taxon>
        <taxon>Gammaproteobacteria</taxon>
        <taxon>Aeromonadales</taxon>
        <taxon>Aeromonadaceae</taxon>
        <taxon>Oceanisphaera</taxon>
    </lineage>
</organism>
<dbReference type="InterPro" id="IPR036388">
    <property type="entry name" value="WH-like_DNA-bd_sf"/>
</dbReference>
<dbReference type="PANTHER" id="PTHR30537:SF26">
    <property type="entry name" value="GLYCINE CLEAVAGE SYSTEM TRANSCRIPTIONAL ACTIVATOR"/>
    <property type="match status" value="1"/>
</dbReference>
<evidence type="ECO:0000313" key="6">
    <source>
        <dbReference type="EMBL" id="GAA3705027.1"/>
    </source>
</evidence>
<dbReference type="Proteomes" id="UP001501479">
    <property type="component" value="Unassembled WGS sequence"/>
</dbReference>
<protein>
    <submittedName>
        <fullName evidence="6">LysR substrate-binding domain-containing protein</fullName>
    </submittedName>
</protein>
<name>A0ABP7DI99_9GAMM</name>
<keyword evidence="4" id="KW-0804">Transcription</keyword>
<dbReference type="Pfam" id="PF03466">
    <property type="entry name" value="LysR_substrate"/>
    <property type="match status" value="1"/>
</dbReference>
<evidence type="ECO:0000256" key="4">
    <source>
        <dbReference type="ARBA" id="ARBA00023163"/>
    </source>
</evidence>
<gene>
    <name evidence="6" type="ORF">GCM10022421_09930</name>
</gene>
<sequence>MRYLPSIAAMQCFETAARHLSFTRAADELSLTQSAVSKQVAQLESFLSRKLFRRVRRSLCLTPEGAIYIGEVRKILAQLERSSQYIMSYNSHLDVLKIATLPTFGSRWLTPRLSAFLDRHPHISLDCCEQVEPFDLDKESIDIAFFYGHGSWPGLECHRLFDEEVIPVCAPTLLGCQTLGSPLDLTRYRLLHLSTRPQAWHDWFASQSLTTEHSYQGNRFETFHMLIRATMAGTGIALLPRFLIEDELARGELIMPWPHTLLSANGYYLAYPERLGEVEKVRLFADHLLHSVGERQIPPIRCE</sequence>
<keyword evidence="2" id="KW-0805">Transcription regulation</keyword>
<dbReference type="SUPFAM" id="SSF46785">
    <property type="entry name" value="Winged helix' DNA-binding domain"/>
    <property type="match status" value="1"/>
</dbReference>
<keyword evidence="3" id="KW-0238">DNA-binding</keyword>
<accession>A0ABP7DI99</accession>
<dbReference type="Gene3D" id="1.10.10.10">
    <property type="entry name" value="Winged helix-like DNA-binding domain superfamily/Winged helix DNA-binding domain"/>
    <property type="match status" value="1"/>
</dbReference>
<evidence type="ECO:0000259" key="5">
    <source>
        <dbReference type="PROSITE" id="PS50931"/>
    </source>
</evidence>
<evidence type="ECO:0000256" key="1">
    <source>
        <dbReference type="ARBA" id="ARBA00009437"/>
    </source>
</evidence>
<reference evidence="7" key="1">
    <citation type="journal article" date="2019" name="Int. J. Syst. Evol. Microbiol.">
        <title>The Global Catalogue of Microorganisms (GCM) 10K type strain sequencing project: providing services to taxonomists for standard genome sequencing and annotation.</title>
        <authorList>
            <consortium name="The Broad Institute Genomics Platform"/>
            <consortium name="The Broad Institute Genome Sequencing Center for Infectious Disease"/>
            <person name="Wu L."/>
            <person name="Ma J."/>
        </authorList>
    </citation>
    <scope>NUCLEOTIDE SEQUENCE [LARGE SCALE GENOMIC DNA]</scope>
    <source>
        <strain evidence="7">JCM 17329</strain>
    </source>
</reference>
<feature type="domain" description="HTH lysR-type" evidence="5">
    <location>
        <begin position="5"/>
        <end position="62"/>
    </location>
</feature>
<evidence type="ECO:0000256" key="2">
    <source>
        <dbReference type="ARBA" id="ARBA00023015"/>
    </source>
</evidence>
<dbReference type="PROSITE" id="PS50931">
    <property type="entry name" value="HTH_LYSR"/>
    <property type="match status" value="1"/>
</dbReference>
<dbReference type="InterPro" id="IPR058163">
    <property type="entry name" value="LysR-type_TF_proteobact-type"/>
</dbReference>
<dbReference type="SUPFAM" id="SSF53850">
    <property type="entry name" value="Periplasmic binding protein-like II"/>
    <property type="match status" value="1"/>
</dbReference>
<dbReference type="InterPro" id="IPR036390">
    <property type="entry name" value="WH_DNA-bd_sf"/>
</dbReference>